<keyword evidence="7 12" id="KW-1133">Transmembrane helix</keyword>
<dbReference type="Pfam" id="PF13091">
    <property type="entry name" value="PLDc_2"/>
    <property type="match status" value="2"/>
</dbReference>
<keyword evidence="5 12" id="KW-0812">Transmembrane</keyword>
<comment type="subcellular location">
    <subcellularLocation>
        <location evidence="1">Cell membrane</location>
        <topology evidence="1">Multi-pass membrane protein</topology>
    </subcellularLocation>
</comment>
<dbReference type="NCBIfam" id="TIGR04265">
    <property type="entry name" value="bac_cardiolipin"/>
    <property type="match status" value="1"/>
</dbReference>
<dbReference type="Gene3D" id="3.30.870.10">
    <property type="entry name" value="Endonuclease Chain A"/>
    <property type="match status" value="2"/>
</dbReference>
<keyword evidence="6" id="KW-0677">Repeat</keyword>
<name>A0A0F9RHC2_9ZZZZ</name>
<dbReference type="GO" id="GO:0005886">
    <property type="term" value="C:plasma membrane"/>
    <property type="evidence" value="ECO:0007669"/>
    <property type="project" value="UniProtKB-SubCell"/>
</dbReference>
<accession>A0A0F9RHC2</accession>
<evidence type="ECO:0000256" key="4">
    <source>
        <dbReference type="ARBA" id="ARBA00022679"/>
    </source>
</evidence>
<dbReference type="Pfam" id="PF13396">
    <property type="entry name" value="PLDc_N"/>
    <property type="match status" value="1"/>
</dbReference>
<evidence type="ECO:0000256" key="7">
    <source>
        <dbReference type="ARBA" id="ARBA00022989"/>
    </source>
</evidence>
<keyword evidence="4" id="KW-0808">Transferase</keyword>
<reference evidence="14" key="1">
    <citation type="journal article" date="2015" name="Nature">
        <title>Complex archaea that bridge the gap between prokaryotes and eukaryotes.</title>
        <authorList>
            <person name="Spang A."/>
            <person name="Saw J.H."/>
            <person name="Jorgensen S.L."/>
            <person name="Zaremba-Niedzwiedzka K."/>
            <person name="Martijn J."/>
            <person name="Lind A.E."/>
            <person name="van Eijk R."/>
            <person name="Schleper C."/>
            <person name="Guy L."/>
            <person name="Ettema T.J."/>
        </authorList>
    </citation>
    <scope>NUCLEOTIDE SEQUENCE</scope>
</reference>
<dbReference type="InterPro" id="IPR001736">
    <property type="entry name" value="PLipase_D/transphosphatidylase"/>
</dbReference>
<evidence type="ECO:0000256" key="8">
    <source>
        <dbReference type="ARBA" id="ARBA00023098"/>
    </source>
</evidence>
<evidence type="ECO:0000259" key="13">
    <source>
        <dbReference type="PROSITE" id="PS50035"/>
    </source>
</evidence>
<dbReference type="InterPro" id="IPR027379">
    <property type="entry name" value="CLS_N"/>
</dbReference>
<keyword evidence="10" id="KW-0594">Phospholipid biosynthesis</keyword>
<evidence type="ECO:0000256" key="5">
    <source>
        <dbReference type="ARBA" id="ARBA00022692"/>
    </source>
</evidence>
<evidence type="ECO:0000256" key="9">
    <source>
        <dbReference type="ARBA" id="ARBA00023136"/>
    </source>
</evidence>
<keyword evidence="2" id="KW-1003">Cell membrane</keyword>
<dbReference type="GO" id="GO:0032049">
    <property type="term" value="P:cardiolipin biosynthetic process"/>
    <property type="evidence" value="ECO:0007669"/>
    <property type="project" value="InterPro"/>
</dbReference>
<dbReference type="AlphaFoldDB" id="A0A0F9RHC2"/>
<dbReference type="SMART" id="SM00155">
    <property type="entry name" value="PLDc"/>
    <property type="match status" value="2"/>
</dbReference>
<keyword evidence="11" id="KW-1208">Phospholipid metabolism</keyword>
<evidence type="ECO:0000313" key="14">
    <source>
        <dbReference type="EMBL" id="KKN16673.1"/>
    </source>
</evidence>
<dbReference type="CDD" id="cd09157">
    <property type="entry name" value="PLDc_CLS_unchar2_1"/>
    <property type="match status" value="1"/>
</dbReference>
<feature type="transmembrane region" description="Helical" evidence="12">
    <location>
        <begin position="36"/>
        <end position="60"/>
    </location>
</feature>
<sequence>MDKVSVLLLLVMHLGPASYAVYHILLYKRDTRSALGWIMACIFIPFGGPVTYFLFGINRVRTRARSLKRRLFKIRFEVGRAKPIPQGLYEKGIRAIGYHITGTELSLDNSITIFHNGDNAYPAMLEAIKQSTDRVYLTTYILKSDKIGKTFIDALADAVVRGVEVKVLVDGIGELYSWTKPSKLLMDKKVSVAKFMPPSLFPPNIYINMRNHRKLLIVDNDIAFAGGMNISDDNMSLTNKPRQITDTHFSFQGDFVNDLSKVFYEDWLMATGEQLASDIAPKSTHKGDTPCRVIPDGPGEEMDFLALAIQAVIATATDSIEIMTPYFIPSRELISSLQSAALRGVNIRIVLPAKNNLFYMHWANRNILSELLQLKIEIYYQAPPFCHSKLLCIDDEYCMVGSANLDPRSLRLNYEVGIEVFSKEINRLIRAHFDDAISKSTRLDRMKLENRSIPIRLRDAVVSLLSPYL</sequence>
<keyword evidence="8" id="KW-0443">Lipid metabolism</keyword>
<protein>
    <recommendedName>
        <fullName evidence="13">PLD phosphodiesterase domain-containing protein</fullName>
    </recommendedName>
</protein>
<dbReference type="EMBL" id="LAZR01003591">
    <property type="protein sequence ID" value="KKN16673.1"/>
    <property type="molecule type" value="Genomic_DNA"/>
</dbReference>
<keyword evidence="9 12" id="KW-0472">Membrane</keyword>
<dbReference type="PROSITE" id="PS50035">
    <property type="entry name" value="PLD"/>
    <property type="match status" value="2"/>
</dbReference>
<evidence type="ECO:0000256" key="6">
    <source>
        <dbReference type="ARBA" id="ARBA00022737"/>
    </source>
</evidence>
<evidence type="ECO:0000256" key="11">
    <source>
        <dbReference type="ARBA" id="ARBA00023264"/>
    </source>
</evidence>
<feature type="domain" description="PLD phosphodiesterase" evidence="13">
    <location>
        <begin position="207"/>
        <end position="234"/>
    </location>
</feature>
<comment type="caution">
    <text evidence="14">The sequence shown here is derived from an EMBL/GenBank/DDBJ whole genome shotgun (WGS) entry which is preliminary data.</text>
</comment>
<dbReference type="SUPFAM" id="SSF56024">
    <property type="entry name" value="Phospholipase D/nuclease"/>
    <property type="match status" value="2"/>
</dbReference>
<evidence type="ECO:0000256" key="2">
    <source>
        <dbReference type="ARBA" id="ARBA00022475"/>
    </source>
</evidence>
<evidence type="ECO:0000256" key="10">
    <source>
        <dbReference type="ARBA" id="ARBA00023209"/>
    </source>
</evidence>
<dbReference type="PANTHER" id="PTHR21248:SF22">
    <property type="entry name" value="PHOSPHOLIPASE D"/>
    <property type="match status" value="1"/>
</dbReference>
<dbReference type="InterPro" id="IPR025202">
    <property type="entry name" value="PLD-like_dom"/>
</dbReference>
<evidence type="ECO:0000256" key="1">
    <source>
        <dbReference type="ARBA" id="ARBA00004651"/>
    </source>
</evidence>
<dbReference type="GO" id="GO:0008808">
    <property type="term" value="F:cardiolipin synthase activity"/>
    <property type="evidence" value="ECO:0007669"/>
    <property type="project" value="InterPro"/>
</dbReference>
<feature type="domain" description="PLD phosphodiesterase" evidence="13">
    <location>
        <begin position="387"/>
        <end position="409"/>
    </location>
</feature>
<keyword evidence="3" id="KW-0444">Lipid biosynthesis</keyword>
<evidence type="ECO:0000256" key="12">
    <source>
        <dbReference type="SAM" id="Phobius"/>
    </source>
</evidence>
<dbReference type="InterPro" id="IPR022924">
    <property type="entry name" value="Cardiolipin_synthase"/>
</dbReference>
<gene>
    <name evidence="14" type="ORF">LCGC14_0973550</name>
</gene>
<proteinExistence type="predicted"/>
<dbReference type="PANTHER" id="PTHR21248">
    <property type="entry name" value="CARDIOLIPIN SYNTHASE"/>
    <property type="match status" value="1"/>
</dbReference>
<organism evidence="14">
    <name type="scientific">marine sediment metagenome</name>
    <dbReference type="NCBI Taxonomy" id="412755"/>
    <lineage>
        <taxon>unclassified sequences</taxon>
        <taxon>metagenomes</taxon>
        <taxon>ecological metagenomes</taxon>
    </lineage>
</organism>
<evidence type="ECO:0000256" key="3">
    <source>
        <dbReference type="ARBA" id="ARBA00022516"/>
    </source>
</evidence>